<dbReference type="InterPro" id="IPR002156">
    <property type="entry name" value="RNaseH_domain"/>
</dbReference>
<keyword evidence="3" id="KW-0540">Nuclease</keyword>
<feature type="domain" description="RNase H type-1" evidence="7">
    <location>
        <begin position="226"/>
        <end position="372"/>
    </location>
</feature>
<protein>
    <submittedName>
        <fullName evidence="9">Uncharacterized protein</fullName>
    </submittedName>
</protein>
<dbReference type="InterPro" id="IPR041577">
    <property type="entry name" value="RT_RNaseH_2"/>
</dbReference>
<feature type="domain" description="Integrase catalytic" evidence="8">
    <location>
        <begin position="482"/>
        <end position="640"/>
    </location>
</feature>
<evidence type="ECO:0000259" key="8">
    <source>
        <dbReference type="PROSITE" id="PS50994"/>
    </source>
</evidence>
<keyword evidence="4" id="KW-0255">Endonuclease</keyword>
<dbReference type="FunFam" id="3.30.70.270:FF:000020">
    <property type="entry name" value="Transposon Tf2-6 polyprotein-like Protein"/>
    <property type="match status" value="1"/>
</dbReference>
<dbReference type="GO" id="GO:0015074">
    <property type="term" value="P:DNA integration"/>
    <property type="evidence" value="ECO:0007669"/>
    <property type="project" value="InterPro"/>
</dbReference>
<organism evidence="9 10">
    <name type="scientific">Mus spicilegus</name>
    <name type="common">Mound-building mouse</name>
    <dbReference type="NCBI Taxonomy" id="10103"/>
    <lineage>
        <taxon>Eukaryota</taxon>
        <taxon>Metazoa</taxon>
        <taxon>Chordata</taxon>
        <taxon>Craniata</taxon>
        <taxon>Vertebrata</taxon>
        <taxon>Euteleostomi</taxon>
        <taxon>Mammalia</taxon>
        <taxon>Eutheria</taxon>
        <taxon>Euarchontoglires</taxon>
        <taxon>Glires</taxon>
        <taxon>Rodentia</taxon>
        <taxon>Myomorpha</taxon>
        <taxon>Muroidea</taxon>
        <taxon>Muridae</taxon>
        <taxon>Murinae</taxon>
        <taxon>Mus</taxon>
        <taxon>Mus</taxon>
    </lineage>
</organism>
<dbReference type="Gene3D" id="3.10.20.370">
    <property type="match status" value="1"/>
</dbReference>
<dbReference type="AlphaFoldDB" id="A0A8C6GC85"/>
<accession>A0A8C6GC85</accession>
<evidence type="ECO:0000256" key="4">
    <source>
        <dbReference type="ARBA" id="ARBA00022759"/>
    </source>
</evidence>
<dbReference type="Proteomes" id="UP000694415">
    <property type="component" value="Unplaced"/>
</dbReference>
<sequence length="642" mass="71040">MMIPSPTTPRQVREFLGTAGFCRLWIPGFATLAAPLYPLTKEGVPFEWKEEHQRAFEAIKSSLMTAPALALPDLTKPFVLYVDERAGVARGVLTQALGPWKRPVAYLSKKLDPVASGWPTCLKAIAAVALLIKDADKLTMGQQVTVVAPHALESIVRQLPDRWMTNARMTHYQSLLLNERVTFAPPAILNPATLLPLTNDSVPVHQCTDILAEETGTRRDLTDQPWPGAPSWYTDGSSFLIEGKRKAGAAVVDRKKVIWASALPEGTSAQKAELIALIQALQEAKGKIVNIYTDSRYAFATAHIHGAIYRQRGLLTSAGKDIKNKEEILALLEAIHAPKKVAIIHCSGHQRGEDLVAKGNRMADSVAKQVAQGAMILTEKGDLPKSPEDERYNIKELWWTSDPLPYFFEGKIELTPEEGIKFVKGLHQFTHLGVEKMMRLIKNSRYQVPNLKSVAQKIIDSCKPCAFTNATRAYKEPGKRQRGDRPGVYWEVDFTEVKPGMYGNKYLLVLVDTFSGWVEAFPTKTETAQIVAKKILEEILPRFGIPKVIGSDNGPAFVAQVSQGLATQLGIVWKLHCAYRPQSSGQVERMNRTLKETLTKLAIETGGKDWVALLPLALFRARNTPGRFGLTPFEVLYGGPPP</sequence>
<evidence type="ECO:0000256" key="1">
    <source>
        <dbReference type="ARBA" id="ARBA00022679"/>
    </source>
</evidence>
<name>A0A8C6GC85_MUSSI</name>
<dbReference type="CDD" id="cd09273">
    <property type="entry name" value="RNase_HI_RT_Bel"/>
    <property type="match status" value="1"/>
</dbReference>
<evidence type="ECO:0000256" key="6">
    <source>
        <dbReference type="ARBA" id="ARBA00022918"/>
    </source>
</evidence>
<dbReference type="PANTHER" id="PTHR41694:SF5">
    <property type="entry name" value="RIBONUCLEASE H"/>
    <property type="match status" value="1"/>
</dbReference>
<keyword evidence="2" id="KW-0548">Nucleotidyltransferase</keyword>
<dbReference type="Pfam" id="PF00665">
    <property type="entry name" value="rve"/>
    <property type="match status" value="1"/>
</dbReference>
<evidence type="ECO:0000256" key="3">
    <source>
        <dbReference type="ARBA" id="ARBA00022722"/>
    </source>
</evidence>
<proteinExistence type="predicted"/>
<dbReference type="GO" id="GO:0003676">
    <property type="term" value="F:nucleic acid binding"/>
    <property type="evidence" value="ECO:0007669"/>
    <property type="project" value="InterPro"/>
</dbReference>
<dbReference type="Gene3D" id="3.30.420.10">
    <property type="entry name" value="Ribonuclease H-like superfamily/Ribonuclease H"/>
    <property type="match status" value="2"/>
</dbReference>
<dbReference type="SUPFAM" id="SSF53098">
    <property type="entry name" value="Ribonuclease H-like"/>
    <property type="match status" value="2"/>
</dbReference>
<dbReference type="InterPro" id="IPR043502">
    <property type="entry name" value="DNA/RNA_pol_sf"/>
</dbReference>
<dbReference type="Ensembl" id="ENSMSIT00000005073.1">
    <property type="protein sequence ID" value="ENSMSIP00000003990.1"/>
    <property type="gene ID" value="ENSMSIG00000003697.1"/>
</dbReference>
<evidence type="ECO:0000313" key="10">
    <source>
        <dbReference type="Proteomes" id="UP000694415"/>
    </source>
</evidence>
<dbReference type="InterPro" id="IPR012337">
    <property type="entry name" value="RNaseH-like_sf"/>
</dbReference>
<dbReference type="SUPFAM" id="SSF56672">
    <property type="entry name" value="DNA/RNA polymerases"/>
    <property type="match status" value="1"/>
</dbReference>
<dbReference type="PANTHER" id="PTHR41694">
    <property type="entry name" value="ENDOGENOUS RETROVIRUS GROUP K MEMBER POL PROTEIN"/>
    <property type="match status" value="1"/>
</dbReference>
<dbReference type="InterPro" id="IPR036397">
    <property type="entry name" value="RNaseH_sf"/>
</dbReference>
<keyword evidence="6" id="KW-0695">RNA-directed DNA polymerase</keyword>
<dbReference type="PROSITE" id="PS50879">
    <property type="entry name" value="RNASE_H_1"/>
    <property type="match status" value="1"/>
</dbReference>
<evidence type="ECO:0000259" key="7">
    <source>
        <dbReference type="PROSITE" id="PS50879"/>
    </source>
</evidence>
<dbReference type="Pfam" id="PF09337">
    <property type="entry name" value="zf-H2C2"/>
    <property type="match status" value="1"/>
</dbReference>
<dbReference type="Gene3D" id="1.10.340.70">
    <property type="match status" value="1"/>
</dbReference>
<dbReference type="InterPro" id="IPR043128">
    <property type="entry name" value="Rev_trsase/Diguanyl_cyclase"/>
</dbReference>
<dbReference type="GO" id="GO:0003964">
    <property type="term" value="F:RNA-directed DNA polymerase activity"/>
    <property type="evidence" value="ECO:0007669"/>
    <property type="project" value="UniProtKB-KW"/>
</dbReference>
<reference evidence="9" key="1">
    <citation type="submission" date="2025-08" db="UniProtKB">
        <authorList>
            <consortium name="Ensembl"/>
        </authorList>
    </citation>
    <scope>IDENTIFICATION</scope>
</reference>
<dbReference type="PROSITE" id="PS50994">
    <property type="entry name" value="INTEGRASE"/>
    <property type="match status" value="1"/>
</dbReference>
<keyword evidence="5" id="KW-0378">Hydrolase</keyword>
<dbReference type="Pfam" id="PF00075">
    <property type="entry name" value="RNase_H"/>
    <property type="match status" value="1"/>
</dbReference>
<keyword evidence="10" id="KW-1185">Reference proteome</keyword>
<dbReference type="Pfam" id="PF17919">
    <property type="entry name" value="RT_RNaseH_2"/>
    <property type="match status" value="1"/>
</dbReference>
<dbReference type="InterPro" id="IPR001584">
    <property type="entry name" value="Integrase_cat-core"/>
</dbReference>
<evidence type="ECO:0000256" key="5">
    <source>
        <dbReference type="ARBA" id="ARBA00022801"/>
    </source>
</evidence>
<dbReference type="GO" id="GO:0004523">
    <property type="term" value="F:RNA-DNA hybrid ribonuclease activity"/>
    <property type="evidence" value="ECO:0007669"/>
    <property type="project" value="InterPro"/>
</dbReference>
<reference evidence="9" key="2">
    <citation type="submission" date="2025-09" db="UniProtKB">
        <authorList>
            <consortium name="Ensembl"/>
        </authorList>
    </citation>
    <scope>IDENTIFICATION</scope>
</reference>
<dbReference type="Gene3D" id="3.30.70.270">
    <property type="match status" value="1"/>
</dbReference>
<dbReference type="InterPro" id="IPR015416">
    <property type="entry name" value="Znf_H2C2_histone_UAS-bd"/>
</dbReference>
<evidence type="ECO:0000313" key="9">
    <source>
        <dbReference type="Ensembl" id="ENSMSIP00000003990.1"/>
    </source>
</evidence>
<evidence type="ECO:0000256" key="2">
    <source>
        <dbReference type="ARBA" id="ARBA00022695"/>
    </source>
</evidence>
<dbReference type="GeneTree" id="ENSGT00940000160750"/>
<keyword evidence="1" id="KW-0808">Transferase</keyword>